<accession>A0ABN9QAU4</accession>
<reference evidence="3" key="1">
    <citation type="submission" date="2023-10" db="EMBL/GenBank/DDBJ databases">
        <authorList>
            <person name="Chen Y."/>
            <person name="Shah S."/>
            <person name="Dougan E. K."/>
            <person name="Thang M."/>
            <person name="Chan C."/>
        </authorList>
    </citation>
    <scope>NUCLEOTIDE SEQUENCE [LARGE SCALE GENOMIC DNA]</scope>
</reference>
<dbReference type="Proteomes" id="UP001189429">
    <property type="component" value="Unassembled WGS sequence"/>
</dbReference>
<gene>
    <name evidence="3" type="ORF">PCOR1329_LOCUS10128</name>
</gene>
<evidence type="ECO:0000256" key="1">
    <source>
        <dbReference type="SAM" id="MobiDB-lite"/>
    </source>
</evidence>
<proteinExistence type="predicted"/>
<keyword evidence="2" id="KW-1133">Transmembrane helix</keyword>
<protein>
    <submittedName>
        <fullName evidence="3">Uncharacterized protein</fullName>
    </submittedName>
</protein>
<keyword evidence="4" id="KW-1185">Reference proteome</keyword>
<name>A0ABN9QAU4_9DINO</name>
<organism evidence="3 4">
    <name type="scientific">Prorocentrum cordatum</name>
    <dbReference type="NCBI Taxonomy" id="2364126"/>
    <lineage>
        <taxon>Eukaryota</taxon>
        <taxon>Sar</taxon>
        <taxon>Alveolata</taxon>
        <taxon>Dinophyceae</taxon>
        <taxon>Prorocentrales</taxon>
        <taxon>Prorocentraceae</taxon>
        <taxon>Prorocentrum</taxon>
    </lineage>
</organism>
<sequence>MAAAGCTAAPLAAEQPRHAAAELPVGAAARAAGAGRLQAALTRVADLEAQCARLQADLDPALVASQAMVAAAAHAVAQGADGVVASPEGSGVMDGKRDPLLRADVPEVVARLALVAPVMAADLFNELAATLDVGRRNVVCHHPAVSAAEEVAVLVFCIVLLLLSYALLVLAAPSDWAIVQARRGRSAPPGAVFALAERARRATAPKLSSLASGARWWKWSAEARSEAGDASSDAPLGAQVGEEGGAAASADARPPDPAPVVLLGVQVGSLPQELECTVNPSSSPPASELMHEVAPDAQPNGQSSREPSGGVLPDADRPLAAAE</sequence>
<keyword evidence="2" id="KW-0472">Membrane</keyword>
<keyword evidence="2" id="KW-0812">Transmembrane</keyword>
<evidence type="ECO:0000256" key="2">
    <source>
        <dbReference type="SAM" id="Phobius"/>
    </source>
</evidence>
<evidence type="ECO:0000313" key="3">
    <source>
        <dbReference type="EMBL" id="CAK0802720.1"/>
    </source>
</evidence>
<feature type="non-terminal residue" evidence="3">
    <location>
        <position position="323"/>
    </location>
</feature>
<feature type="transmembrane region" description="Helical" evidence="2">
    <location>
        <begin position="151"/>
        <end position="173"/>
    </location>
</feature>
<feature type="region of interest" description="Disordered" evidence="1">
    <location>
        <begin position="274"/>
        <end position="323"/>
    </location>
</feature>
<comment type="caution">
    <text evidence="3">The sequence shown here is derived from an EMBL/GenBank/DDBJ whole genome shotgun (WGS) entry which is preliminary data.</text>
</comment>
<feature type="region of interest" description="Disordered" evidence="1">
    <location>
        <begin position="227"/>
        <end position="260"/>
    </location>
</feature>
<evidence type="ECO:0000313" key="4">
    <source>
        <dbReference type="Proteomes" id="UP001189429"/>
    </source>
</evidence>
<feature type="compositionally biased region" description="Low complexity" evidence="1">
    <location>
        <begin position="237"/>
        <end position="252"/>
    </location>
</feature>
<dbReference type="EMBL" id="CAUYUJ010002860">
    <property type="protein sequence ID" value="CAK0802720.1"/>
    <property type="molecule type" value="Genomic_DNA"/>
</dbReference>